<gene>
    <name evidence="2" type="ORF">GOB81_04125</name>
</gene>
<dbReference type="EMBL" id="WOSY01000003">
    <property type="protein sequence ID" value="NHN87820.1"/>
    <property type="molecule type" value="Genomic_DNA"/>
</dbReference>
<dbReference type="InterPro" id="IPR017581">
    <property type="entry name" value="AtpR-like"/>
</dbReference>
<evidence type="ECO:0000313" key="2">
    <source>
        <dbReference type="EMBL" id="NHN87820.1"/>
    </source>
</evidence>
<keyword evidence="3" id="KW-1185">Reference proteome</keyword>
<proteinExistence type="predicted"/>
<feature type="transmembrane region" description="Helical" evidence="1">
    <location>
        <begin position="68"/>
        <end position="87"/>
    </location>
</feature>
<evidence type="ECO:0000256" key="1">
    <source>
        <dbReference type="SAM" id="Phobius"/>
    </source>
</evidence>
<dbReference type="RefSeq" id="WP_173569115.1">
    <property type="nucleotide sequence ID" value="NZ_WOSY01000003.1"/>
</dbReference>
<feature type="transmembrane region" description="Helical" evidence="1">
    <location>
        <begin position="41"/>
        <end position="62"/>
    </location>
</feature>
<feature type="transmembrane region" description="Helical" evidence="1">
    <location>
        <begin position="12"/>
        <end position="29"/>
    </location>
</feature>
<protein>
    <recommendedName>
        <fullName evidence="4">ATP synthase subunit I</fullName>
    </recommendedName>
</protein>
<reference evidence="2 3" key="1">
    <citation type="journal article" date="2020" name="Int. J. Syst. Evol. Microbiol.">
        <title>Novel acetic acid bacteria from cider fermentations: Acetobacter conturbans sp. nov. and Acetobacter fallax sp. nov.</title>
        <authorList>
            <person name="Sombolestani A.S."/>
            <person name="Cleenwerck I."/>
            <person name="Cnockaert M."/>
            <person name="Borremans W."/>
            <person name="Wieme A.D."/>
            <person name="De Vuyst L."/>
            <person name="Vandamme P."/>
        </authorList>
    </citation>
    <scope>NUCLEOTIDE SEQUENCE [LARGE SCALE GENOMIC DNA]</scope>
    <source>
        <strain evidence="2 3">LMG 1627</strain>
    </source>
</reference>
<organism evidence="2 3">
    <name type="scientific">Acetobacter conturbans</name>
    <dbReference type="NCBI Taxonomy" id="1737472"/>
    <lineage>
        <taxon>Bacteria</taxon>
        <taxon>Pseudomonadati</taxon>
        <taxon>Pseudomonadota</taxon>
        <taxon>Alphaproteobacteria</taxon>
        <taxon>Acetobacterales</taxon>
        <taxon>Acetobacteraceae</taxon>
        <taxon>Acetobacter</taxon>
    </lineage>
</organism>
<dbReference type="Proteomes" id="UP000631653">
    <property type="component" value="Unassembled WGS sequence"/>
</dbReference>
<evidence type="ECO:0008006" key="4">
    <source>
        <dbReference type="Google" id="ProtNLM"/>
    </source>
</evidence>
<dbReference type="Pfam" id="PF12966">
    <property type="entry name" value="AtpR"/>
    <property type="match status" value="1"/>
</dbReference>
<comment type="caution">
    <text evidence="2">The sequence shown here is derived from an EMBL/GenBank/DDBJ whole genome shotgun (WGS) entry which is preliminary data.</text>
</comment>
<evidence type="ECO:0000313" key="3">
    <source>
        <dbReference type="Proteomes" id="UP000631653"/>
    </source>
</evidence>
<name>A0ABX0JZG5_9PROT</name>
<accession>A0ABX0JZG5</accession>
<sequence length="105" mass="11243">MPDVMPFSSALWLAAGLLAGVVHVMALWTNVQWLVSPDRRLAAVAIMGVRFIALAVLLTLAARSGTQPLLLAGAGILIARPLTLRLMRRRLNETDLSASRKGAIS</sequence>
<keyword evidence="1" id="KW-1133">Transmembrane helix</keyword>
<keyword evidence="1" id="KW-0472">Membrane</keyword>
<keyword evidence="1" id="KW-0812">Transmembrane</keyword>